<dbReference type="OrthoDB" id="7614251at2759"/>
<name>A0A0N0U798_9HYME</name>
<gene>
    <name evidence="2" type="ORF">WN51_08986</name>
</gene>
<feature type="non-terminal residue" evidence="2">
    <location>
        <position position="1"/>
    </location>
</feature>
<evidence type="ECO:0000256" key="1">
    <source>
        <dbReference type="SAM" id="MobiDB-lite"/>
    </source>
</evidence>
<protein>
    <submittedName>
        <fullName evidence="2">Uncharacterized protein</fullName>
    </submittedName>
</protein>
<feature type="region of interest" description="Disordered" evidence="1">
    <location>
        <begin position="132"/>
        <end position="170"/>
    </location>
</feature>
<keyword evidence="3" id="KW-1185">Reference proteome</keyword>
<evidence type="ECO:0000313" key="2">
    <source>
        <dbReference type="EMBL" id="KOX80082.1"/>
    </source>
</evidence>
<dbReference type="Proteomes" id="UP000053105">
    <property type="component" value="Unassembled WGS sequence"/>
</dbReference>
<evidence type="ECO:0000313" key="3">
    <source>
        <dbReference type="Proteomes" id="UP000053105"/>
    </source>
</evidence>
<dbReference type="EMBL" id="KQ435708">
    <property type="protein sequence ID" value="KOX80082.1"/>
    <property type="molecule type" value="Genomic_DNA"/>
</dbReference>
<dbReference type="Pfam" id="PF03564">
    <property type="entry name" value="DUF1759"/>
    <property type="match status" value="1"/>
</dbReference>
<dbReference type="STRING" id="166423.A0A0N0U798"/>
<dbReference type="AlphaFoldDB" id="A0A0N0U798"/>
<feature type="compositionally biased region" description="Basic and acidic residues" evidence="1">
    <location>
        <begin position="132"/>
        <end position="143"/>
    </location>
</feature>
<feature type="compositionally biased region" description="Polar residues" evidence="1">
    <location>
        <begin position="144"/>
        <end position="162"/>
    </location>
</feature>
<accession>A0A0N0U798</accession>
<proteinExistence type="predicted"/>
<reference evidence="2 3" key="1">
    <citation type="submission" date="2015-07" db="EMBL/GenBank/DDBJ databases">
        <title>The genome of Melipona quadrifasciata.</title>
        <authorList>
            <person name="Pan H."/>
            <person name="Kapheim K."/>
        </authorList>
    </citation>
    <scope>NUCLEOTIDE SEQUENCE [LARGE SCALE GENOMIC DNA]</scope>
    <source>
        <strain evidence="2">0111107301</strain>
        <tissue evidence="2">Whole body</tissue>
    </source>
</reference>
<organism evidence="2 3">
    <name type="scientific">Melipona quadrifasciata</name>
    <dbReference type="NCBI Taxonomy" id="166423"/>
    <lineage>
        <taxon>Eukaryota</taxon>
        <taxon>Metazoa</taxon>
        <taxon>Ecdysozoa</taxon>
        <taxon>Arthropoda</taxon>
        <taxon>Hexapoda</taxon>
        <taxon>Insecta</taxon>
        <taxon>Pterygota</taxon>
        <taxon>Neoptera</taxon>
        <taxon>Endopterygota</taxon>
        <taxon>Hymenoptera</taxon>
        <taxon>Apocrita</taxon>
        <taxon>Aculeata</taxon>
        <taxon>Apoidea</taxon>
        <taxon>Anthophila</taxon>
        <taxon>Apidae</taxon>
        <taxon>Melipona</taxon>
    </lineage>
</organism>
<sequence length="170" mass="19895">FRDSFESLVNRNESLDIDRFHYLRSVIKGEPARALKTLPVSNNNYDAAWELLRKRYEDTNELVDYHLDALFDLKIICEKSPNELRKLLEITRQSYLILDIIRPNGRQVGRFVDSPRSPKIRCADQTRVEKTRFRGRPNEDTLRSNRLSGATAQVPRQRQSIEPSHPSDFP</sequence>
<dbReference type="InterPro" id="IPR005312">
    <property type="entry name" value="DUF1759"/>
</dbReference>